<dbReference type="GO" id="GO:0016874">
    <property type="term" value="F:ligase activity"/>
    <property type="evidence" value="ECO:0007669"/>
    <property type="project" value="UniProtKB-KW"/>
</dbReference>
<dbReference type="Pfam" id="PF08443">
    <property type="entry name" value="RimK"/>
    <property type="match status" value="1"/>
</dbReference>
<keyword evidence="3" id="KW-0689">Ribosomal protein</keyword>
<protein>
    <submittedName>
        <fullName evidence="3">30S ribosomal protein S6--L-glutamate ligase</fullName>
    </submittedName>
</protein>
<keyword evidence="1" id="KW-0067">ATP-binding</keyword>
<feature type="domain" description="ATP-grasp" evidence="2">
    <location>
        <begin position="136"/>
        <end position="322"/>
    </location>
</feature>
<gene>
    <name evidence="3" type="primary">rimK</name>
    <name evidence="3" type="ORF">GCM10020367_59440</name>
</gene>
<dbReference type="PANTHER" id="PTHR21621">
    <property type="entry name" value="RIBOSOMAL PROTEIN S6 MODIFICATION PROTEIN"/>
    <property type="match status" value="1"/>
</dbReference>
<dbReference type="Proteomes" id="UP001499990">
    <property type="component" value="Unassembled WGS sequence"/>
</dbReference>
<keyword evidence="3" id="KW-0436">Ligase</keyword>
<evidence type="ECO:0000313" key="3">
    <source>
        <dbReference type="EMBL" id="GAA3378733.1"/>
    </source>
</evidence>
<comment type="caution">
    <text evidence="3">The sequence shown here is derived from an EMBL/GenBank/DDBJ whole genome shotgun (WGS) entry which is preliminary data.</text>
</comment>
<evidence type="ECO:0000259" key="2">
    <source>
        <dbReference type="PROSITE" id="PS50975"/>
    </source>
</evidence>
<name>A0ABP6SKZ7_9ACTN</name>
<proteinExistence type="predicted"/>
<evidence type="ECO:0000256" key="1">
    <source>
        <dbReference type="PROSITE-ProRule" id="PRU00409"/>
    </source>
</evidence>
<dbReference type="PROSITE" id="PS50975">
    <property type="entry name" value="ATP_GRASP"/>
    <property type="match status" value="1"/>
</dbReference>
<dbReference type="Gene3D" id="3.40.50.20">
    <property type="match status" value="1"/>
</dbReference>
<keyword evidence="3" id="KW-0687">Ribonucleoprotein</keyword>
<reference evidence="4" key="1">
    <citation type="journal article" date="2019" name="Int. J. Syst. Evol. Microbiol.">
        <title>The Global Catalogue of Microorganisms (GCM) 10K type strain sequencing project: providing services to taxonomists for standard genome sequencing and annotation.</title>
        <authorList>
            <consortium name="The Broad Institute Genomics Platform"/>
            <consortium name="The Broad Institute Genome Sequencing Center for Infectious Disease"/>
            <person name="Wu L."/>
            <person name="Ma J."/>
        </authorList>
    </citation>
    <scope>NUCLEOTIDE SEQUENCE [LARGE SCALE GENOMIC DNA]</scope>
    <source>
        <strain evidence="4">JCM 9651</strain>
    </source>
</reference>
<keyword evidence="4" id="KW-1185">Reference proteome</keyword>
<dbReference type="InterPro" id="IPR013651">
    <property type="entry name" value="ATP-grasp_RimK-type"/>
</dbReference>
<keyword evidence="1" id="KW-0547">Nucleotide-binding</keyword>
<dbReference type="PANTHER" id="PTHR21621:SF0">
    <property type="entry name" value="BETA-CITRYLGLUTAMATE SYNTHASE B-RELATED"/>
    <property type="match status" value="1"/>
</dbReference>
<dbReference type="EMBL" id="BAAAYL010000001">
    <property type="protein sequence ID" value="GAA3378733.1"/>
    <property type="molecule type" value="Genomic_DNA"/>
</dbReference>
<organism evidence="3 4">
    <name type="scientific">Streptomyces sannanensis</name>
    <dbReference type="NCBI Taxonomy" id="285536"/>
    <lineage>
        <taxon>Bacteria</taxon>
        <taxon>Bacillati</taxon>
        <taxon>Actinomycetota</taxon>
        <taxon>Actinomycetes</taxon>
        <taxon>Kitasatosporales</taxon>
        <taxon>Streptomycetaceae</taxon>
        <taxon>Streptomyces</taxon>
    </lineage>
</organism>
<dbReference type="SUPFAM" id="SSF56059">
    <property type="entry name" value="Glutathione synthetase ATP-binding domain-like"/>
    <property type="match status" value="1"/>
</dbReference>
<accession>A0ABP6SKZ7</accession>
<dbReference type="InterPro" id="IPR011761">
    <property type="entry name" value="ATP-grasp"/>
</dbReference>
<evidence type="ECO:0000313" key="4">
    <source>
        <dbReference type="Proteomes" id="UP001499990"/>
    </source>
</evidence>
<dbReference type="Gene3D" id="3.30.470.20">
    <property type="entry name" value="ATP-grasp fold, B domain"/>
    <property type="match status" value="1"/>
</dbReference>
<sequence>MTVVMLPARLHENPDLCAAYIRTLGGSVKIGLLGWDYSGIDPDGPALMEFGRERGHEMTFFTLEEITYRSGTNGVEIGLGGEPAASFDAVINRSKLYGDDWQDRVERLSMLSNVPGLRLFDPADAWVTGYSKFQMAQRLAAAGIPVPPIRSAVTLADVEAAYQEWGPLVLKPSFGYRGNDVERIADLTADKAIVEDLLSRFPTLVCQPYYSTAGGEYRITVAGTATPLNTLKLPAAGSWRCKTMEGSSFERLDAPDELVELSLRATRAMGLTLAGLDILPHDSGYLVLEVNPVPGFLDLMGKEQHRQVLGGVFDWAEARIAETAE</sequence>
<dbReference type="GO" id="GO:0005840">
    <property type="term" value="C:ribosome"/>
    <property type="evidence" value="ECO:0007669"/>
    <property type="project" value="UniProtKB-KW"/>
</dbReference>